<keyword evidence="2" id="KW-1185">Reference proteome</keyword>
<evidence type="ECO:0000313" key="2">
    <source>
        <dbReference type="Proteomes" id="UP000325827"/>
    </source>
</evidence>
<sequence>MGIEDLVNQGKEFLDQNKDKIGEALKSEQAEGISDNALDAAADFVKKIAPEGAHGTVDDVRANVDKAIGNE</sequence>
<accession>A0A5J5J352</accession>
<comment type="caution">
    <text evidence="1">The sequence shown here is derived from an EMBL/GenBank/DDBJ whole genome shotgun (WGS) entry which is preliminary data.</text>
</comment>
<name>A0A5J5J352_9MICO</name>
<dbReference type="EMBL" id="VYSA01000002">
    <property type="protein sequence ID" value="KAA9107843.1"/>
    <property type="molecule type" value="Genomic_DNA"/>
</dbReference>
<dbReference type="AlphaFoldDB" id="A0A5J5J352"/>
<dbReference type="OrthoDB" id="3267972at2"/>
<dbReference type="Proteomes" id="UP000325827">
    <property type="component" value="Unassembled WGS sequence"/>
</dbReference>
<proteinExistence type="predicted"/>
<gene>
    <name evidence="1" type="ORF">F6B43_10430</name>
</gene>
<reference evidence="2" key="1">
    <citation type="submission" date="2019-09" db="EMBL/GenBank/DDBJ databases">
        <title>Mumia zhuanghuii sp. nov. isolated from the intestinal contents of plateau pika (Ochotona curzoniae) in the Qinghai-Tibet plateau of China.</title>
        <authorList>
            <person name="Tian Z."/>
        </authorList>
    </citation>
    <scope>NUCLEOTIDE SEQUENCE [LARGE SCALE GENOMIC DNA]</scope>
    <source>
        <strain evidence="2">JCM 30598</strain>
    </source>
</reference>
<organism evidence="1 2">
    <name type="scientific">Microbacterium rhizomatis</name>
    <dbReference type="NCBI Taxonomy" id="1631477"/>
    <lineage>
        <taxon>Bacteria</taxon>
        <taxon>Bacillati</taxon>
        <taxon>Actinomycetota</taxon>
        <taxon>Actinomycetes</taxon>
        <taxon>Micrococcales</taxon>
        <taxon>Microbacteriaceae</taxon>
        <taxon>Microbacterium</taxon>
    </lineage>
</organism>
<dbReference type="RefSeq" id="WP_150448874.1">
    <property type="nucleotide sequence ID" value="NZ_VYSA01000002.1"/>
</dbReference>
<evidence type="ECO:0000313" key="1">
    <source>
        <dbReference type="EMBL" id="KAA9107843.1"/>
    </source>
</evidence>
<evidence type="ECO:0008006" key="3">
    <source>
        <dbReference type="Google" id="ProtNLM"/>
    </source>
</evidence>
<protein>
    <recommendedName>
        <fullName evidence="3">Antitoxin</fullName>
    </recommendedName>
</protein>